<evidence type="ECO:0000256" key="7">
    <source>
        <dbReference type="ARBA" id="ARBA00034808"/>
    </source>
</evidence>
<keyword evidence="5" id="KW-0413">Isomerase</keyword>
<keyword evidence="2 9" id="KW-0378">Hydrolase</keyword>
<feature type="domain" description="UvrD-like helicase ATP-binding" evidence="10">
    <location>
        <begin position="196"/>
        <end position="526"/>
    </location>
</feature>
<dbReference type="GO" id="GO:0016887">
    <property type="term" value="F:ATP hydrolysis activity"/>
    <property type="evidence" value="ECO:0007669"/>
    <property type="project" value="RHEA"/>
</dbReference>
<dbReference type="PANTHER" id="PTHR11070:SF17">
    <property type="entry name" value="DNA HELICASE IV"/>
    <property type="match status" value="1"/>
</dbReference>
<dbReference type="EC" id="5.6.2.4" evidence="7"/>
<comment type="catalytic activity">
    <reaction evidence="8">
        <text>ATP + H2O = ADP + phosphate + H(+)</text>
        <dbReference type="Rhea" id="RHEA:13065"/>
        <dbReference type="ChEBI" id="CHEBI:15377"/>
        <dbReference type="ChEBI" id="CHEBI:15378"/>
        <dbReference type="ChEBI" id="CHEBI:30616"/>
        <dbReference type="ChEBI" id="CHEBI:43474"/>
        <dbReference type="ChEBI" id="CHEBI:456216"/>
        <dbReference type="EC" id="5.6.2.4"/>
    </reaction>
</comment>
<dbReference type="GO" id="GO:0043138">
    <property type="term" value="F:3'-5' DNA helicase activity"/>
    <property type="evidence" value="ECO:0007669"/>
    <property type="project" value="UniProtKB-EC"/>
</dbReference>
<keyword evidence="12" id="KW-1185">Reference proteome</keyword>
<dbReference type="Gene3D" id="3.40.50.300">
    <property type="entry name" value="P-loop containing nucleotide triphosphate hydrolases"/>
    <property type="match status" value="2"/>
</dbReference>
<dbReference type="InterPro" id="IPR027417">
    <property type="entry name" value="P-loop_NTPase"/>
</dbReference>
<comment type="caution">
    <text evidence="11">The sequence shown here is derived from an EMBL/GenBank/DDBJ whole genome shotgun (WGS) entry which is preliminary data.</text>
</comment>
<dbReference type="Pfam" id="PF13361">
    <property type="entry name" value="UvrD_C"/>
    <property type="match status" value="1"/>
</dbReference>
<keyword evidence="1 9" id="KW-0547">Nucleotide-binding</keyword>
<dbReference type="GO" id="GO:0005829">
    <property type="term" value="C:cytosol"/>
    <property type="evidence" value="ECO:0007669"/>
    <property type="project" value="TreeGrafter"/>
</dbReference>
<dbReference type="RefSeq" id="WP_113617579.1">
    <property type="nucleotide sequence ID" value="NZ_QFFJ01000002.1"/>
</dbReference>
<accession>A0A365XR50</accession>
<evidence type="ECO:0000256" key="9">
    <source>
        <dbReference type="PROSITE-ProRule" id="PRU00560"/>
    </source>
</evidence>
<evidence type="ECO:0000259" key="10">
    <source>
        <dbReference type="PROSITE" id="PS51198"/>
    </source>
</evidence>
<dbReference type="GO" id="GO:0003677">
    <property type="term" value="F:DNA binding"/>
    <property type="evidence" value="ECO:0007669"/>
    <property type="project" value="InterPro"/>
</dbReference>
<comment type="catalytic activity">
    <reaction evidence="6">
        <text>Couples ATP hydrolysis with the unwinding of duplex DNA by translocating in the 3'-5' direction.</text>
        <dbReference type="EC" id="5.6.2.4"/>
    </reaction>
</comment>
<dbReference type="EMBL" id="QFFJ01000002">
    <property type="protein sequence ID" value="RBL88837.1"/>
    <property type="molecule type" value="Genomic_DNA"/>
</dbReference>
<name>A0A365XR50_9BACT</name>
<dbReference type="Pfam" id="PF00580">
    <property type="entry name" value="UvrD-helicase"/>
    <property type="match status" value="1"/>
</dbReference>
<dbReference type="PROSITE" id="PS51198">
    <property type="entry name" value="UVRD_HELICASE_ATP_BIND"/>
    <property type="match status" value="1"/>
</dbReference>
<reference evidence="11 12" key="1">
    <citation type="submission" date="2018-05" db="EMBL/GenBank/DDBJ databases">
        <title>Chitinophaga sp. K3CV102501T nov., isolated from isolated from a monsoon evergreen broad-leaved forest soil.</title>
        <authorList>
            <person name="Lv Y."/>
        </authorList>
    </citation>
    <scope>NUCLEOTIDE SEQUENCE [LARGE SCALE GENOMIC DNA]</scope>
    <source>
        <strain evidence="11 12">GDMCC 1.1325</strain>
    </source>
</reference>
<dbReference type="GO" id="GO:0000725">
    <property type="term" value="P:recombinational repair"/>
    <property type="evidence" value="ECO:0007669"/>
    <property type="project" value="TreeGrafter"/>
</dbReference>
<gene>
    <name evidence="11" type="ORF">DF182_19975</name>
</gene>
<feature type="binding site" evidence="9">
    <location>
        <begin position="217"/>
        <end position="224"/>
    </location>
    <ligand>
        <name>ATP</name>
        <dbReference type="ChEBI" id="CHEBI:30616"/>
    </ligand>
</feature>
<evidence type="ECO:0000256" key="3">
    <source>
        <dbReference type="ARBA" id="ARBA00022806"/>
    </source>
</evidence>
<dbReference type="OrthoDB" id="9787585at2"/>
<evidence type="ECO:0000313" key="12">
    <source>
        <dbReference type="Proteomes" id="UP000253410"/>
    </source>
</evidence>
<dbReference type="AlphaFoldDB" id="A0A365XR50"/>
<proteinExistence type="predicted"/>
<evidence type="ECO:0000313" key="11">
    <source>
        <dbReference type="EMBL" id="RBL88837.1"/>
    </source>
</evidence>
<dbReference type="GO" id="GO:0005524">
    <property type="term" value="F:ATP binding"/>
    <property type="evidence" value="ECO:0007669"/>
    <property type="project" value="UniProtKB-UniRule"/>
</dbReference>
<keyword evidence="4 9" id="KW-0067">ATP-binding</keyword>
<dbReference type="InterPro" id="IPR014016">
    <property type="entry name" value="UvrD-like_ATP-bd"/>
</dbReference>
<dbReference type="Proteomes" id="UP000253410">
    <property type="component" value="Unassembled WGS sequence"/>
</dbReference>
<evidence type="ECO:0000256" key="5">
    <source>
        <dbReference type="ARBA" id="ARBA00023235"/>
    </source>
</evidence>
<keyword evidence="3 9" id="KW-0347">Helicase</keyword>
<organism evidence="11 12">
    <name type="scientific">Chitinophaga flava</name>
    <dbReference type="NCBI Taxonomy" id="2259036"/>
    <lineage>
        <taxon>Bacteria</taxon>
        <taxon>Pseudomonadati</taxon>
        <taxon>Bacteroidota</taxon>
        <taxon>Chitinophagia</taxon>
        <taxon>Chitinophagales</taxon>
        <taxon>Chitinophagaceae</taxon>
        <taxon>Chitinophaga</taxon>
    </lineage>
</organism>
<evidence type="ECO:0000256" key="1">
    <source>
        <dbReference type="ARBA" id="ARBA00022741"/>
    </source>
</evidence>
<dbReference type="PANTHER" id="PTHR11070">
    <property type="entry name" value="UVRD / RECB / PCRA DNA HELICASE FAMILY MEMBER"/>
    <property type="match status" value="1"/>
</dbReference>
<dbReference type="InterPro" id="IPR014017">
    <property type="entry name" value="DNA_helicase_UvrD-like_C"/>
</dbReference>
<evidence type="ECO:0000256" key="6">
    <source>
        <dbReference type="ARBA" id="ARBA00034617"/>
    </source>
</evidence>
<sequence>MCLITEQEEREHLEVIKSGITQTIQAGQQLAKRKAAELLEQKTYLRDNKEEKAILHQSVTQMAGSGEAALAKVKQLQRLLQTPYFGRIDFKEKEHTSAQPVYIGVCALKDPDSHSNLVYDWRAPVSSMFYDFETGTAFYQAPAGERKGEITLKRQYRIKDGQLEFMIDTAAHIYDELLQRELSNRSDEKMKNIVATIQKDQHAVIREEEAPVLVIQGVAGSGKTSIALHRIAFLLYKHRENISSNDILILSPNKIFSDYISNVLPELGEENIPETSIGRLVNELLNNKYVFQTLFEQTSTLMENKDAGLSERTNFKSSFDFLHSLNEYAVYLNNHFFQPEALPVGRYLIPSTVVAEQYASYHRLPLLKRIPETAGAIVRYLQYKHGYEATAADKSLIKKALTAMSGSTNVLQLYKAFFTWCGKPGLFKMLPGKVLEHPDAFGLAYLSICLEGVRHNRKVKHLLIDEMQDYIPVQYAIISKLFSCKLTLLGDINQSLNPAGKMGLDIFKKLFPQSQQVKLNKSYRSTFEIICFAQQIAPNSELIPVERHGKVPGIYIEKDPAAEVTRIHTLIMEFAKNNSYKSLAIICKTEKEAAAMMETLTHLRVPVSLLTAASNKFTDGVMVISAHLAKGLEFDKVIIPMVTEKNYQTDMDRSMLYIACTRAMHELDITCSGRIAACLQVL</sequence>
<dbReference type="InterPro" id="IPR000212">
    <property type="entry name" value="DNA_helicase_UvrD/REP"/>
</dbReference>
<dbReference type="Pfam" id="PF13538">
    <property type="entry name" value="UvrD_C_2"/>
    <property type="match status" value="1"/>
</dbReference>
<evidence type="ECO:0000256" key="2">
    <source>
        <dbReference type="ARBA" id="ARBA00022801"/>
    </source>
</evidence>
<evidence type="ECO:0000256" key="8">
    <source>
        <dbReference type="ARBA" id="ARBA00048988"/>
    </source>
</evidence>
<evidence type="ECO:0000256" key="4">
    <source>
        <dbReference type="ARBA" id="ARBA00022840"/>
    </source>
</evidence>
<dbReference type="SUPFAM" id="SSF52540">
    <property type="entry name" value="P-loop containing nucleoside triphosphate hydrolases"/>
    <property type="match status" value="1"/>
</dbReference>
<protein>
    <recommendedName>
        <fullName evidence="7">DNA 3'-5' helicase</fullName>
        <ecNumber evidence="7">5.6.2.4</ecNumber>
    </recommendedName>
</protein>
<dbReference type="InterPro" id="IPR027785">
    <property type="entry name" value="UvrD-like_helicase_C"/>
</dbReference>